<dbReference type="OrthoDB" id="342158at2759"/>
<organism evidence="1 3">
    <name type="scientific">Didymodactylos carnosus</name>
    <dbReference type="NCBI Taxonomy" id="1234261"/>
    <lineage>
        <taxon>Eukaryota</taxon>
        <taxon>Metazoa</taxon>
        <taxon>Spiralia</taxon>
        <taxon>Gnathifera</taxon>
        <taxon>Rotifera</taxon>
        <taxon>Eurotatoria</taxon>
        <taxon>Bdelloidea</taxon>
        <taxon>Philodinida</taxon>
        <taxon>Philodinidae</taxon>
        <taxon>Didymodactylos</taxon>
    </lineage>
</organism>
<evidence type="ECO:0000313" key="1">
    <source>
        <dbReference type="EMBL" id="CAF1257794.1"/>
    </source>
</evidence>
<gene>
    <name evidence="1" type="ORF">GPM918_LOCUS26451</name>
    <name evidence="2" type="ORF">SRO942_LOCUS26610</name>
</gene>
<reference evidence="1" key="1">
    <citation type="submission" date="2021-02" db="EMBL/GenBank/DDBJ databases">
        <authorList>
            <person name="Nowell W R."/>
        </authorList>
    </citation>
    <scope>NUCLEOTIDE SEQUENCE</scope>
</reference>
<dbReference type="AlphaFoldDB" id="A0A815AMN0"/>
<dbReference type="Proteomes" id="UP000663829">
    <property type="component" value="Unassembled WGS sequence"/>
</dbReference>
<dbReference type="EMBL" id="CAJOBC010017359">
    <property type="protein sequence ID" value="CAF4032499.1"/>
    <property type="molecule type" value="Genomic_DNA"/>
</dbReference>
<accession>A0A815AMN0</accession>
<dbReference type="EMBL" id="CAJNOQ010010663">
    <property type="protein sequence ID" value="CAF1257794.1"/>
    <property type="molecule type" value="Genomic_DNA"/>
</dbReference>
<sequence length="114" mass="13466">MCSVFETNDLKQFTSIFDSFKIYLTTYFNDNTNLDQLPTDKTKLVPLFISCGCPKSVLDWIQLSHLRFEHKRPLISIIHNLARNPQGQSTFRKKDENRVLDKYDLQLKIIRIMI</sequence>
<proteinExistence type="predicted"/>
<dbReference type="Proteomes" id="UP000681722">
    <property type="component" value="Unassembled WGS sequence"/>
</dbReference>
<keyword evidence="3" id="KW-1185">Reference proteome</keyword>
<name>A0A815AMN0_9BILA</name>
<protein>
    <submittedName>
        <fullName evidence="1">Uncharacterized protein</fullName>
    </submittedName>
</protein>
<comment type="caution">
    <text evidence="1">The sequence shown here is derived from an EMBL/GenBank/DDBJ whole genome shotgun (WGS) entry which is preliminary data.</text>
</comment>
<evidence type="ECO:0000313" key="2">
    <source>
        <dbReference type="EMBL" id="CAF4032499.1"/>
    </source>
</evidence>
<evidence type="ECO:0000313" key="3">
    <source>
        <dbReference type="Proteomes" id="UP000663829"/>
    </source>
</evidence>